<dbReference type="InterPro" id="IPR033121">
    <property type="entry name" value="PEPTIDASE_A1"/>
</dbReference>
<evidence type="ECO:0000256" key="5">
    <source>
        <dbReference type="PIRSR" id="PIRSR601461-1"/>
    </source>
</evidence>
<dbReference type="Gene3D" id="2.40.70.10">
    <property type="entry name" value="Acid Proteases"/>
    <property type="match status" value="2"/>
</dbReference>
<comment type="similarity">
    <text evidence="1">Belongs to the peptidase A1 family.</text>
</comment>
<dbReference type="InterPro" id="IPR001461">
    <property type="entry name" value="Aspartic_peptidase_A1"/>
</dbReference>
<dbReference type="InterPro" id="IPR021109">
    <property type="entry name" value="Peptidase_aspartic_dom_sf"/>
</dbReference>
<evidence type="ECO:0000256" key="4">
    <source>
        <dbReference type="ARBA" id="ARBA00022801"/>
    </source>
</evidence>
<evidence type="ECO:0000313" key="7">
    <source>
        <dbReference type="EMBL" id="GAA0158961.1"/>
    </source>
</evidence>
<dbReference type="AlphaFoldDB" id="A0AAV3Q7M5"/>
<sequence length="490" mass="52364">MAKKQRTSLCYSAFVILTIIPFALSRSLVSSEHRVHYQKLDVKASMAKAEALFTLSPQMFKQEETETVTPSSSLSFTLHPRAAIVSPKDQDYATVTKSRLARDSTRVDSLTARLQLGLQNLTGLDFKPVDTSFGSEEIQAPVTSGARQGSGEYFTRIGVGQPVKQFYLVIDTGSDISWLQAEPCIDCYQQYDPVFNPGSSSTYRAVACNANQCNALRVSACSVNTCQYQVSYGDGSYTVGDLATETVSFGGGSNTIPNVALGCGHDNEGLFVGAAGLLGLGHGALSFPSQIKATSFSYCLVDRDSSSSSTLDFNTPRPSDSVLAPLVRNSRMNTFFYVGLTGISVGGNPIPVPESVFAVDGAGDGGIIVDSGTAVTRLQTQAYNSLRDAFIRLSQHLPRTTSFALFDTCYDLSSMTTATVPTLSFNFAGGKALKLHAQNYLIPVDSAGKFCFAFAPTSGPLSIIGNIQQQGTRVSYDLANNVVGFSPDKC</sequence>
<dbReference type="Pfam" id="PF14541">
    <property type="entry name" value="TAXi_C"/>
    <property type="match status" value="1"/>
</dbReference>
<evidence type="ECO:0000256" key="1">
    <source>
        <dbReference type="ARBA" id="ARBA00007447"/>
    </source>
</evidence>
<evidence type="ECO:0000256" key="2">
    <source>
        <dbReference type="ARBA" id="ARBA00022670"/>
    </source>
</evidence>
<gene>
    <name evidence="7" type="ORF">LIER_15858</name>
</gene>
<dbReference type="PROSITE" id="PS51767">
    <property type="entry name" value="PEPTIDASE_A1"/>
    <property type="match status" value="1"/>
</dbReference>
<dbReference type="FunFam" id="2.40.70.10:FF:000010">
    <property type="entry name" value="Aspartyl protease family protein 2"/>
    <property type="match status" value="1"/>
</dbReference>
<proteinExistence type="inferred from homology"/>
<keyword evidence="4" id="KW-0378">Hydrolase</keyword>
<dbReference type="Pfam" id="PF14543">
    <property type="entry name" value="TAXi_N"/>
    <property type="match status" value="1"/>
</dbReference>
<dbReference type="PROSITE" id="PS00141">
    <property type="entry name" value="ASP_PROTEASE"/>
    <property type="match status" value="1"/>
</dbReference>
<feature type="domain" description="Peptidase A1" evidence="6">
    <location>
        <begin position="153"/>
        <end position="486"/>
    </location>
</feature>
<evidence type="ECO:0000313" key="8">
    <source>
        <dbReference type="Proteomes" id="UP001454036"/>
    </source>
</evidence>
<dbReference type="GO" id="GO:0004190">
    <property type="term" value="F:aspartic-type endopeptidase activity"/>
    <property type="evidence" value="ECO:0007669"/>
    <property type="project" value="InterPro"/>
</dbReference>
<organism evidence="7 8">
    <name type="scientific">Lithospermum erythrorhizon</name>
    <name type="common">Purple gromwell</name>
    <name type="synonym">Lithospermum officinale var. erythrorhizon</name>
    <dbReference type="NCBI Taxonomy" id="34254"/>
    <lineage>
        <taxon>Eukaryota</taxon>
        <taxon>Viridiplantae</taxon>
        <taxon>Streptophyta</taxon>
        <taxon>Embryophyta</taxon>
        <taxon>Tracheophyta</taxon>
        <taxon>Spermatophyta</taxon>
        <taxon>Magnoliopsida</taxon>
        <taxon>eudicotyledons</taxon>
        <taxon>Gunneridae</taxon>
        <taxon>Pentapetalae</taxon>
        <taxon>asterids</taxon>
        <taxon>lamiids</taxon>
        <taxon>Boraginales</taxon>
        <taxon>Boraginaceae</taxon>
        <taxon>Boraginoideae</taxon>
        <taxon>Lithospermeae</taxon>
        <taxon>Lithospermum</taxon>
    </lineage>
</organism>
<evidence type="ECO:0000259" key="6">
    <source>
        <dbReference type="PROSITE" id="PS51767"/>
    </source>
</evidence>
<dbReference type="Proteomes" id="UP001454036">
    <property type="component" value="Unassembled WGS sequence"/>
</dbReference>
<accession>A0AAV3Q7M5</accession>
<keyword evidence="2 7" id="KW-0645">Protease</keyword>
<keyword evidence="8" id="KW-1185">Reference proteome</keyword>
<dbReference type="PANTHER" id="PTHR13683:SF274">
    <property type="entry name" value="PROTEIN ASPARTIC PROTEASE IN GUARD CELL 1"/>
    <property type="match status" value="1"/>
</dbReference>
<dbReference type="InterPro" id="IPR032799">
    <property type="entry name" value="TAXi_C"/>
</dbReference>
<dbReference type="SUPFAM" id="SSF50630">
    <property type="entry name" value="Acid proteases"/>
    <property type="match status" value="1"/>
</dbReference>
<feature type="active site" evidence="5">
    <location>
        <position position="171"/>
    </location>
</feature>
<dbReference type="InterPro" id="IPR001969">
    <property type="entry name" value="Aspartic_peptidase_AS"/>
</dbReference>
<dbReference type="EMBL" id="BAABME010003483">
    <property type="protein sequence ID" value="GAA0158961.1"/>
    <property type="molecule type" value="Genomic_DNA"/>
</dbReference>
<protein>
    <submittedName>
        <fullName evidence="7">Aspartic protease</fullName>
    </submittedName>
</protein>
<feature type="active site" evidence="5">
    <location>
        <position position="370"/>
    </location>
</feature>
<keyword evidence="3" id="KW-0732">Signal</keyword>
<dbReference type="PANTHER" id="PTHR13683">
    <property type="entry name" value="ASPARTYL PROTEASES"/>
    <property type="match status" value="1"/>
</dbReference>
<dbReference type="FunFam" id="2.40.70.10:FF:000031">
    <property type="entry name" value="Aspartyl protease AED1"/>
    <property type="match status" value="1"/>
</dbReference>
<evidence type="ECO:0000256" key="3">
    <source>
        <dbReference type="ARBA" id="ARBA00022729"/>
    </source>
</evidence>
<name>A0AAV3Q7M5_LITER</name>
<dbReference type="InterPro" id="IPR032861">
    <property type="entry name" value="TAXi_N"/>
</dbReference>
<reference evidence="7 8" key="1">
    <citation type="submission" date="2024-01" db="EMBL/GenBank/DDBJ databases">
        <title>The complete chloroplast genome sequence of Lithospermum erythrorhizon: insights into the phylogenetic relationship among Boraginaceae species and the maternal lineages of purple gromwells.</title>
        <authorList>
            <person name="Okada T."/>
            <person name="Watanabe K."/>
        </authorList>
    </citation>
    <scope>NUCLEOTIDE SEQUENCE [LARGE SCALE GENOMIC DNA]</scope>
</reference>
<dbReference type="GO" id="GO:0006508">
    <property type="term" value="P:proteolysis"/>
    <property type="evidence" value="ECO:0007669"/>
    <property type="project" value="UniProtKB-KW"/>
</dbReference>
<comment type="caution">
    <text evidence="7">The sequence shown here is derived from an EMBL/GenBank/DDBJ whole genome shotgun (WGS) entry which is preliminary data.</text>
</comment>